<feature type="transmembrane region" description="Helical" evidence="1">
    <location>
        <begin position="370"/>
        <end position="389"/>
    </location>
</feature>
<dbReference type="AlphaFoldDB" id="A0A9P8TV35"/>
<feature type="transmembrane region" description="Helical" evidence="1">
    <location>
        <begin position="396"/>
        <end position="415"/>
    </location>
</feature>
<accession>A0A9P8TV35</accession>
<proteinExistence type="predicted"/>
<gene>
    <name evidence="2" type="ORF">Trco_006516</name>
</gene>
<keyword evidence="1" id="KW-1133">Transmembrane helix</keyword>
<evidence type="ECO:0000313" key="2">
    <source>
        <dbReference type="EMBL" id="KAH6604809.1"/>
    </source>
</evidence>
<protein>
    <submittedName>
        <fullName evidence="2">Uncharacterized protein</fullName>
    </submittedName>
</protein>
<dbReference type="EMBL" id="JAIWOZ010000005">
    <property type="protein sequence ID" value="KAH6604809.1"/>
    <property type="molecule type" value="Genomic_DNA"/>
</dbReference>
<sequence>MTSSRGNLGRHLGLLALDVGNLALAVDYLDASLLQLGNRVPLHLGPRRQRLLGGAVCRRRSRRSSVCAAGLAHALLGAAAAAQLVLARHLLSCEGQAAAGDNLAPRGVVAAGLVDLLGGHAAALAGDGRGSGGLGVFHGDGGDIGDDGDGWRAGLGPVVPAAEGVEPGRDVLPQGRNLLFLALQLLVRLADVRVRVGVLDVLLLVHLGKALAGLAVVKLNHAAARPVGHGVGVWPPAQDLVKLLGQDPPLDHVFDALRHLWGDDGDGLADMLKVEILLQERVEGPVGGGGFSRESPFALGNRRRLQLAHLLRQLGLPPLVSAHIGHGSVDVLFGRRLRLETDTFLWLAAFALSGRRRKEFFVVDAVCVEIHAFVVHGLVVHSLIFTVAFRRVKGHVAERWAILLLIVVLFSAIIVL</sequence>
<keyword evidence="1" id="KW-0812">Transmembrane</keyword>
<keyword evidence="1" id="KW-0472">Membrane</keyword>
<dbReference type="Proteomes" id="UP000827724">
    <property type="component" value="Unassembled WGS sequence"/>
</dbReference>
<keyword evidence="3" id="KW-1185">Reference proteome</keyword>
<reference evidence="2" key="1">
    <citation type="submission" date="2021-08" db="EMBL/GenBank/DDBJ databases">
        <title>Chromosome-Level Trichoderma cornu-damae using Hi-C Data.</title>
        <authorList>
            <person name="Kim C.S."/>
        </authorList>
    </citation>
    <scope>NUCLEOTIDE SEQUENCE</scope>
    <source>
        <strain evidence="2">KA19-0412C</strain>
    </source>
</reference>
<evidence type="ECO:0000313" key="3">
    <source>
        <dbReference type="Proteomes" id="UP000827724"/>
    </source>
</evidence>
<feature type="transmembrane region" description="Helical" evidence="1">
    <location>
        <begin position="66"/>
        <end position="86"/>
    </location>
</feature>
<organism evidence="2 3">
    <name type="scientific">Trichoderma cornu-damae</name>
    <dbReference type="NCBI Taxonomy" id="654480"/>
    <lineage>
        <taxon>Eukaryota</taxon>
        <taxon>Fungi</taxon>
        <taxon>Dikarya</taxon>
        <taxon>Ascomycota</taxon>
        <taxon>Pezizomycotina</taxon>
        <taxon>Sordariomycetes</taxon>
        <taxon>Hypocreomycetidae</taxon>
        <taxon>Hypocreales</taxon>
        <taxon>Hypocreaceae</taxon>
        <taxon>Trichoderma</taxon>
    </lineage>
</organism>
<comment type="caution">
    <text evidence="2">The sequence shown here is derived from an EMBL/GenBank/DDBJ whole genome shotgun (WGS) entry which is preliminary data.</text>
</comment>
<name>A0A9P8TV35_9HYPO</name>
<evidence type="ECO:0000256" key="1">
    <source>
        <dbReference type="SAM" id="Phobius"/>
    </source>
</evidence>